<reference evidence="2" key="1">
    <citation type="submission" date="2021-01" db="EMBL/GenBank/DDBJ databases">
        <authorList>
            <person name="Corre E."/>
            <person name="Pelletier E."/>
            <person name="Niang G."/>
            <person name="Scheremetjew M."/>
            <person name="Finn R."/>
            <person name="Kale V."/>
            <person name="Holt S."/>
            <person name="Cochrane G."/>
            <person name="Meng A."/>
            <person name="Brown T."/>
            <person name="Cohen L."/>
        </authorList>
    </citation>
    <scope>NUCLEOTIDE SEQUENCE</scope>
    <source>
        <strain evidence="2">CCAP 1951/1</strain>
    </source>
</reference>
<feature type="compositionally biased region" description="Low complexity" evidence="1">
    <location>
        <begin position="238"/>
        <end position="253"/>
    </location>
</feature>
<dbReference type="AlphaFoldDB" id="A0A7S1R449"/>
<dbReference type="EMBL" id="HBGF01052774">
    <property type="protein sequence ID" value="CAD9155724.1"/>
    <property type="molecule type" value="Transcribed_RNA"/>
</dbReference>
<accession>A0A7S1R449</accession>
<feature type="compositionally biased region" description="Low complexity" evidence="1">
    <location>
        <begin position="262"/>
        <end position="276"/>
    </location>
</feature>
<gene>
    <name evidence="2" type="ORF">NDES1114_LOCUS35320</name>
</gene>
<evidence type="ECO:0000313" key="2">
    <source>
        <dbReference type="EMBL" id="CAD9155724.1"/>
    </source>
</evidence>
<sequence length="363" mass="38352">MAALRLTAAVSRAATERLILVKEIIRLMALQKDGAAPLDDAPRKLVAAQLQSWQRGIEQGSLSDATTAMLASLDSGALRVIAARASGEEDTSAAELADALSRPAMRRYPDAPRVRVRVASTGVGVSEADLLAALPVRDDGSSGETFASAREALKSRERARLGERSFFLCRRCGEDARGEYRFDASTKRFLRPPNGAPSSQSVTFVSDPQTARKPAAVPTLPAPPQPPLSARDSREHSAPLSTQQQQQLTPALPEFDPPRQHAASSRSPRGGRSPVAGERHAASAFLPAITPRARKPAAFESQFFGPAARPQDESKRLAATVDWAAPTSLMHSTKAGETAVSGPARTTPRHTAAPPGPSATGAA</sequence>
<name>A0A7S1R449_NEODS</name>
<feature type="compositionally biased region" description="Polar residues" evidence="1">
    <location>
        <begin position="196"/>
        <end position="209"/>
    </location>
</feature>
<evidence type="ECO:0000256" key="1">
    <source>
        <dbReference type="SAM" id="MobiDB-lite"/>
    </source>
</evidence>
<feature type="region of interest" description="Disordered" evidence="1">
    <location>
        <begin position="188"/>
        <end position="363"/>
    </location>
</feature>
<proteinExistence type="predicted"/>
<organism evidence="2">
    <name type="scientific">Neobodo designis</name>
    <name type="common">Flagellated protozoan</name>
    <name type="synonym">Bodo designis</name>
    <dbReference type="NCBI Taxonomy" id="312471"/>
    <lineage>
        <taxon>Eukaryota</taxon>
        <taxon>Discoba</taxon>
        <taxon>Euglenozoa</taxon>
        <taxon>Kinetoplastea</taxon>
        <taxon>Metakinetoplastina</taxon>
        <taxon>Neobodonida</taxon>
        <taxon>Neobodo</taxon>
    </lineage>
</organism>
<protein>
    <submittedName>
        <fullName evidence="2">Uncharacterized protein</fullName>
    </submittedName>
</protein>